<keyword evidence="2" id="KW-1185">Reference proteome</keyword>
<dbReference type="PANTHER" id="PTHR43857">
    <property type="entry name" value="BLR7761 PROTEIN"/>
    <property type="match status" value="1"/>
</dbReference>
<dbReference type="Proteomes" id="UP000572680">
    <property type="component" value="Unassembled WGS sequence"/>
</dbReference>
<name>A0A7W3QRC4_ACTNM</name>
<gene>
    <name evidence="1" type="ORF">HNR61_008339</name>
</gene>
<protein>
    <submittedName>
        <fullName evidence="1">Enamine deaminase RidA (YjgF/YER057c/UK114 family)</fullName>
    </submittedName>
</protein>
<dbReference type="InterPro" id="IPR035959">
    <property type="entry name" value="RutC-like_sf"/>
</dbReference>
<organism evidence="1 2">
    <name type="scientific">Actinomadura namibiensis</name>
    <dbReference type="NCBI Taxonomy" id="182080"/>
    <lineage>
        <taxon>Bacteria</taxon>
        <taxon>Bacillati</taxon>
        <taxon>Actinomycetota</taxon>
        <taxon>Actinomycetes</taxon>
        <taxon>Streptosporangiales</taxon>
        <taxon>Thermomonosporaceae</taxon>
        <taxon>Actinomadura</taxon>
    </lineage>
</organism>
<dbReference type="EMBL" id="JACJIA010000017">
    <property type="protein sequence ID" value="MBA8956650.1"/>
    <property type="molecule type" value="Genomic_DNA"/>
</dbReference>
<dbReference type="InterPro" id="IPR006175">
    <property type="entry name" value="YjgF/YER057c/UK114"/>
</dbReference>
<dbReference type="PANTHER" id="PTHR43857:SF1">
    <property type="entry name" value="YJGH FAMILY PROTEIN"/>
    <property type="match status" value="1"/>
</dbReference>
<dbReference type="AlphaFoldDB" id="A0A7W3QRC4"/>
<dbReference type="CDD" id="cd00448">
    <property type="entry name" value="YjgF_YER057c_UK114_family"/>
    <property type="match status" value="1"/>
</dbReference>
<dbReference type="SUPFAM" id="SSF55298">
    <property type="entry name" value="YjgF-like"/>
    <property type="match status" value="1"/>
</dbReference>
<reference evidence="1 2" key="1">
    <citation type="submission" date="2020-08" db="EMBL/GenBank/DDBJ databases">
        <title>Genomic Encyclopedia of Type Strains, Phase IV (KMG-IV): sequencing the most valuable type-strain genomes for metagenomic binning, comparative biology and taxonomic classification.</title>
        <authorList>
            <person name="Goeker M."/>
        </authorList>
    </citation>
    <scope>NUCLEOTIDE SEQUENCE [LARGE SCALE GENOMIC DNA]</scope>
    <source>
        <strain evidence="1 2">DSM 44197</strain>
    </source>
</reference>
<sequence>MSTGVRLIRHPDLAPSVEYAYASTADAPVRSVWVAGACPLDADGRTVAPGDYAAQARRVMENLRVALEGAGAALTDVVKTTVYVASSRQADLVEAWKVYREHMGGHDVPSTLLGVTVLGYDDQLVEVEAVAVLPA</sequence>
<proteinExistence type="predicted"/>
<dbReference type="RefSeq" id="WP_182848548.1">
    <property type="nucleotide sequence ID" value="NZ_BAAALP010000065.1"/>
</dbReference>
<accession>A0A7W3QRC4</accession>
<dbReference type="Pfam" id="PF01042">
    <property type="entry name" value="Ribonuc_L-PSP"/>
    <property type="match status" value="1"/>
</dbReference>
<comment type="caution">
    <text evidence="1">The sequence shown here is derived from an EMBL/GenBank/DDBJ whole genome shotgun (WGS) entry which is preliminary data.</text>
</comment>
<evidence type="ECO:0000313" key="1">
    <source>
        <dbReference type="EMBL" id="MBA8956650.1"/>
    </source>
</evidence>
<dbReference type="Gene3D" id="3.30.1330.40">
    <property type="entry name" value="RutC-like"/>
    <property type="match status" value="1"/>
</dbReference>
<evidence type="ECO:0000313" key="2">
    <source>
        <dbReference type="Proteomes" id="UP000572680"/>
    </source>
</evidence>